<comment type="caution">
    <text evidence="1">The sequence shown here is derived from an EMBL/GenBank/DDBJ whole genome shotgun (WGS) entry which is preliminary data.</text>
</comment>
<evidence type="ECO:0000313" key="1">
    <source>
        <dbReference type="EMBL" id="MBB2887616.1"/>
    </source>
</evidence>
<reference evidence="1" key="1">
    <citation type="submission" date="2020-08" db="EMBL/GenBank/DDBJ databases">
        <title>Plant associated metagenomes--Microbial community diversity and host control of community assembly across model and emerging plant ecological genomics systems.</title>
        <authorList>
            <person name="Dangl J."/>
        </authorList>
    </citation>
    <scope>NUCLEOTIDE SEQUENCE</scope>
    <source>
        <strain evidence="1">KD5</strain>
    </source>
</reference>
<name>A0ACC5MG66_9PSED</name>
<evidence type="ECO:0000313" key="2">
    <source>
        <dbReference type="Proteomes" id="UP000589818"/>
    </source>
</evidence>
<gene>
    <name evidence="1" type="ORF">FHR69_003482</name>
</gene>
<proteinExistence type="predicted"/>
<protein>
    <submittedName>
        <fullName evidence="1">Uncharacterized protein</fullName>
    </submittedName>
</protein>
<keyword evidence="2" id="KW-1185">Reference proteome</keyword>
<sequence length="455" mass="50856">MYIKGHYIVSACALLFFQHALATGMDCTKAANAVENTICANKGLYELDTQMGSVYRTLMNAASPAQVELKRSQRQWLKVRNECVEDVACLDQHYRERLLALHVQWVDVVAYQPDDVDKQVMEDLQQRIQDLSKDNPEFALERALDSMAFDSSTTSFPGDSGEDEQSLFPKTIPQDVTKDEWKALKASDISDAAESGQTSYTLMDMDGDGQRDLIVETYSGGTGMFSYTQTYRRSEGRFISRTSGPAHESDSLFYTNERGANQSVNWIKARGKIYLAYRNGSYGVDQVFLLNPLKINNKVPTLTVRYGYQLTVPHTQYLEDGTTAFELEPALQKVLAKALIKVNADEALETGQQKTPICPIPPSVKDSDDYYSFGASYYAIEPVADMPVVIANECFIARLINWYGSYSDKDGLFALLTLRKPGSEDQERSYSVNGRRHITQVSTSIGKAEGGAENF</sequence>
<dbReference type="EMBL" id="JACHVR010000001">
    <property type="protein sequence ID" value="MBB2887616.1"/>
    <property type="molecule type" value="Genomic_DNA"/>
</dbReference>
<dbReference type="Proteomes" id="UP000589818">
    <property type="component" value="Unassembled WGS sequence"/>
</dbReference>
<organism evidence="1 2">
    <name type="scientific">Pseudomonas umsongensis</name>
    <dbReference type="NCBI Taxonomy" id="198618"/>
    <lineage>
        <taxon>Bacteria</taxon>
        <taxon>Pseudomonadati</taxon>
        <taxon>Pseudomonadota</taxon>
        <taxon>Gammaproteobacteria</taxon>
        <taxon>Pseudomonadales</taxon>
        <taxon>Pseudomonadaceae</taxon>
        <taxon>Pseudomonas</taxon>
    </lineage>
</organism>
<accession>A0ACC5MG66</accession>